<evidence type="ECO:0000256" key="5">
    <source>
        <dbReference type="ARBA" id="ARBA00022692"/>
    </source>
</evidence>
<dbReference type="GO" id="GO:0005886">
    <property type="term" value="C:plasma membrane"/>
    <property type="evidence" value="ECO:0007669"/>
    <property type="project" value="UniProtKB-SubCell"/>
</dbReference>
<evidence type="ECO:0000259" key="9">
    <source>
        <dbReference type="Pfam" id="PF02397"/>
    </source>
</evidence>
<keyword evidence="7 8" id="KW-0472">Membrane</keyword>
<comment type="subcellular location">
    <subcellularLocation>
        <location evidence="1">Cell membrane</location>
    </subcellularLocation>
</comment>
<evidence type="ECO:0000256" key="7">
    <source>
        <dbReference type="ARBA" id="ARBA00023136"/>
    </source>
</evidence>
<evidence type="ECO:0000256" key="4">
    <source>
        <dbReference type="ARBA" id="ARBA00022679"/>
    </source>
</evidence>
<keyword evidence="5 8" id="KW-0812">Transmembrane</keyword>
<evidence type="ECO:0000313" key="11">
    <source>
        <dbReference type="Proteomes" id="UP000317990"/>
    </source>
</evidence>
<keyword evidence="6 8" id="KW-1133">Transmembrane helix</keyword>
<keyword evidence="3" id="KW-1003">Cell membrane</keyword>
<proteinExistence type="inferred from homology"/>
<evidence type="ECO:0000256" key="3">
    <source>
        <dbReference type="ARBA" id="ARBA00022475"/>
    </source>
</evidence>
<protein>
    <submittedName>
        <fullName evidence="10">Sugar transferase</fullName>
    </submittedName>
</protein>
<dbReference type="PANTHER" id="PTHR30576:SF4">
    <property type="entry name" value="UNDECAPRENYL-PHOSPHATE GALACTOSE PHOSPHOTRANSFERASE"/>
    <property type="match status" value="1"/>
</dbReference>
<feature type="transmembrane region" description="Helical" evidence="8">
    <location>
        <begin position="35"/>
        <end position="60"/>
    </location>
</feature>
<dbReference type="EMBL" id="SRMO01000059">
    <property type="protein sequence ID" value="TGG92619.1"/>
    <property type="molecule type" value="Genomic_DNA"/>
</dbReference>
<accession>A0A524RNI5</accession>
<dbReference type="PANTHER" id="PTHR30576">
    <property type="entry name" value="COLANIC BIOSYNTHESIS UDP-GLUCOSE LIPID CARRIER TRANSFERASE"/>
    <property type="match status" value="1"/>
</dbReference>
<dbReference type="InterPro" id="IPR003362">
    <property type="entry name" value="Bact_transf"/>
</dbReference>
<evidence type="ECO:0000256" key="2">
    <source>
        <dbReference type="ARBA" id="ARBA00006464"/>
    </source>
</evidence>
<comment type="caution">
    <text evidence="10">The sequence shown here is derived from an EMBL/GenBank/DDBJ whole genome shotgun (WGS) entry which is preliminary data.</text>
</comment>
<evidence type="ECO:0000256" key="6">
    <source>
        <dbReference type="ARBA" id="ARBA00022989"/>
    </source>
</evidence>
<keyword evidence="4 10" id="KW-0808">Transferase</keyword>
<dbReference type="AlphaFoldDB" id="A0A524RNI5"/>
<evidence type="ECO:0000256" key="1">
    <source>
        <dbReference type="ARBA" id="ARBA00004236"/>
    </source>
</evidence>
<evidence type="ECO:0000313" key="10">
    <source>
        <dbReference type="EMBL" id="TGG92619.1"/>
    </source>
</evidence>
<organism evidence="10 11">
    <name type="scientific">Aphanocapsa feldmannii 277cV</name>
    <dbReference type="NCBI Taxonomy" id="2507553"/>
    <lineage>
        <taxon>Bacteria</taxon>
        <taxon>Bacillati</taxon>
        <taxon>Cyanobacteriota</taxon>
        <taxon>Cyanophyceae</taxon>
        <taxon>Oscillatoriophycideae</taxon>
        <taxon>Chroococcales</taxon>
        <taxon>Microcystaceae</taxon>
        <taxon>Aphanocapsa</taxon>
    </lineage>
</organism>
<evidence type="ECO:0000256" key="8">
    <source>
        <dbReference type="SAM" id="Phobius"/>
    </source>
</evidence>
<dbReference type="GO" id="GO:0016780">
    <property type="term" value="F:phosphotransferase activity, for other substituted phosphate groups"/>
    <property type="evidence" value="ECO:0007669"/>
    <property type="project" value="TreeGrafter"/>
</dbReference>
<name>A0A524RNI5_9CHRO</name>
<sequence>MSFPSIPHHSADWAPFLNRGLLRYRPDPIKRSADLLVASAVLSLGLPLLAVVALLVWMGSPGRLFYVQRRLGRGYRTFGCIKFRTMVAGADRKLRLALKGSAQLREEYARDFKLKHDPRITPIGKLLRRTSLDELPQFWNILRGDMSLVGPRPIVKKEIAYYGDAMDDVMTVRPGLTGLWQTSGRNNLSYQQRVALDLHYVHHRSFWLDLRILWKTIAVVLWPTDKGAY</sequence>
<dbReference type="Proteomes" id="UP000317990">
    <property type="component" value="Unassembled WGS sequence"/>
</dbReference>
<feature type="domain" description="Bacterial sugar transferase" evidence="9">
    <location>
        <begin position="30"/>
        <end position="221"/>
    </location>
</feature>
<gene>
    <name evidence="10" type="ORF">ERJ67_05210</name>
</gene>
<comment type="similarity">
    <text evidence="2">Belongs to the bacterial sugar transferase family.</text>
</comment>
<dbReference type="Pfam" id="PF02397">
    <property type="entry name" value="Bac_transf"/>
    <property type="match status" value="1"/>
</dbReference>
<reference evidence="10 11" key="1">
    <citation type="journal article" date="2019" name="mSystems">
        <title>Life at home and on the roam: Genomic adaptions reflect the dual lifestyle of an intracellular, facultative symbiont.</title>
        <authorList>
            <person name="Burgsdorf I."/>
        </authorList>
    </citation>
    <scope>NUCLEOTIDE SEQUENCE [LARGE SCALE GENOMIC DNA]</scope>
    <source>
        <strain evidence="10">277cV</strain>
    </source>
</reference>